<dbReference type="Gramene" id="evm.model.02.1664">
    <property type="protein sequence ID" value="cds.evm.model.02.1664"/>
    <property type="gene ID" value="evm.TU.02.1664"/>
</dbReference>
<dbReference type="EnsemblPlants" id="evm.model.02.1664">
    <property type="protein sequence ID" value="cds.evm.model.02.1664"/>
    <property type="gene ID" value="evm.TU.02.1664"/>
</dbReference>
<organism evidence="2 3">
    <name type="scientific">Cannabis sativa</name>
    <name type="common">Hemp</name>
    <name type="synonym">Marijuana</name>
    <dbReference type="NCBI Taxonomy" id="3483"/>
    <lineage>
        <taxon>Eukaryota</taxon>
        <taxon>Viridiplantae</taxon>
        <taxon>Streptophyta</taxon>
        <taxon>Embryophyta</taxon>
        <taxon>Tracheophyta</taxon>
        <taxon>Spermatophyta</taxon>
        <taxon>Magnoliopsida</taxon>
        <taxon>eudicotyledons</taxon>
        <taxon>Gunneridae</taxon>
        <taxon>Pentapetalae</taxon>
        <taxon>rosids</taxon>
        <taxon>fabids</taxon>
        <taxon>Rosales</taxon>
        <taxon>Cannabaceae</taxon>
        <taxon>Cannabis</taxon>
    </lineage>
</organism>
<evidence type="ECO:0000313" key="3">
    <source>
        <dbReference type="Proteomes" id="UP000596661"/>
    </source>
</evidence>
<dbReference type="AlphaFoldDB" id="A0A803NUI9"/>
<keyword evidence="3" id="KW-1185">Reference proteome</keyword>
<dbReference type="EMBL" id="UZAU01000211">
    <property type="status" value="NOT_ANNOTATED_CDS"/>
    <property type="molecule type" value="Genomic_DNA"/>
</dbReference>
<reference evidence="2" key="2">
    <citation type="submission" date="2021-03" db="UniProtKB">
        <authorList>
            <consortium name="EnsemblPlants"/>
        </authorList>
    </citation>
    <scope>IDENTIFICATION</scope>
</reference>
<evidence type="ECO:0000256" key="1">
    <source>
        <dbReference type="SAM" id="MobiDB-lite"/>
    </source>
</evidence>
<sequence length="201" mass="22523">MTDIPPNLEDGELWLPSDVFDEIVSSNDIRANLSPKIHNNGPSEITHVPNIQPLPSSSSILKSNSSTPKYSKENCNGLDGESAGATSCGAAPLGQPKTVAPRKFQPKTIAPRKWVAPFQHFQPPQPVASVCYIQSWVFFAPFPYFQNPNFPNNGSPMLQQQPFPIQVEKPINETGRKMSTIIQWMERERTQLRYEMCLLKD</sequence>
<accession>A0A803NUI9</accession>
<name>A0A803NUI9_CANSA</name>
<protein>
    <submittedName>
        <fullName evidence="2">Uncharacterized protein</fullName>
    </submittedName>
</protein>
<evidence type="ECO:0000313" key="2">
    <source>
        <dbReference type="EnsemblPlants" id="cds.evm.model.02.1664"/>
    </source>
</evidence>
<proteinExistence type="predicted"/>
<feature type="compositionally biased region" description="Low complexity" evidence="1">
    <location>
        <begin position="49"/>
        <end position="69"/>
    </location>
</feature>
<reference evidence="2" key="1">
    <citation type="submission" date="2018-11" db="EMBL/GenBank/DDBJ databases">
        <authorList>
            <person name="Grassa J C."/>
        </authorList>
    </citation>
    <scope>NUCLEOTIDE SEQUENCE [LARGE SCALE GENOMIC DNA]</scope>
</reference>
<dbReference type="Proteomes" id="UP000596661">
    <property type="component" value="Chromosome 2"/>
</dbReference>
<feature type="region of interest" description="Disordered" evidence="1">
    <location>
        <begin position="38"/>
        <end position="78"/>
    </location>
</feature>